<organism evidence="1">
    <name type="scientific">Telmatobacter sp. DSM 110680</name>
    <dbReference type="NCBI Taxonomy" id="3036704"/>
    <lineage>
        <taxon>Bacteria</taxon>
        <taxon>Pseudomonadati</taxon>
        <taxon>Acidobacteriota</taxon>
        <taxon>Terriglobia</taxon>
        <taxon>Terriglobales</taxon>
        <taxon>Acidobacteriaceae</taxon>
        <taxon>Telmatobacter</taxon>
    </lineage>
</organism>
<evidence type="ECO:0000313" key="1">
    <source>
        <dbReference type="EMBL" id="XBH19411.1"/>
    </source>
</evidence>
<protein>
    <submittedName>
        <fullName evidence="1">Uncharacterized protein</fullName>
    </submittedName>
</protein>
<dbReference type="RefSeq" id="WP_348264628.1">
    <property type="nucleotide sequence ID" value="NZ_CP121196.1"/>
</dbReference>
<dbReference type="EMBL" id="CP121196">
    <property type="protein sequence ID" value="XBH19411.1"/>
    <property type="molecule type" value="Genomic_DNA"/>
</dbReference>
<dbReference type="AlphaFoldDB" id="A0AAU7DRM7"/>
<gene>
    <name evidence="1" type="ORF">P8935_08845</name>
</gene>
<sequence length="146" mass="16242">MNYEDQNAKLTGQAEDPERLQPELRKALDDFKLSVDAWSEAMISRPREAQALARRNWSAITKWAMGCLVFAGTVSSGVYQNHKQVEAARVEATRIAEQQRAMEAAKVANVNEEDLMADVDSDVARQVPSALEPMATMMNDDQTKGN</sequence>
<reference evidence="1" key="1">
    <citation type="submission" date="2023-03" db="EMBL/GenBank/DDBJ databases">
        <title>Edaphobacter sp.</title>
        <authorList>
            <person name="Huber K.J."/>
            <person name="Papendorf J."/>
            <person name="Pilke C."/>
            <person name="Bunk B."/>
            <person name="Sproeer C."/>
            <person name="Pester M."/>
        </authorList>
    </citation>
    <scope>NUCLEOTIDE SEQUENCE</scope>
    <source>
        <strain evidence="1">DSM 110680</strain>
    </source>
</reference>
<name>A0AAU7DRM7_9BACT</name>
<proteinExistence type="predicted"/>
<accession>A0AAU7DRM7</accession>